<reference evidence="4" key="1">
    <citation type="submission" date="2021-01" db="EMBL/GenBank/DDBJ databases">
        <authorList>
            <person name="Kaushik A."/>
        </authorList>
    </citation>
    <scope>NUCLEOTIDE SEQUENCE</scope>
    <source>
        <strain evidence="4">AG6-10EEA</strain>
    </source>
</reference>
<dbReference type="AlphaFoldDB" id="A0A8H3BR30"/>
<organism evidence="4 5">
    <name type="scientific">Rhizoctonia solani</name>
    <dbReference type="NCBI Taxonomy" id="456999"/>
    <lineage>
        <taxon>Eukaryota</taxon>
        <taxon>Fungi</taxon>
        <taxon>Dikarya</taxon>
        <taxon>Basidiomycota</taxon>
        <taxon>Agaricomycotina</taxon>
        <taxon>Agaricomycetes</taxon>
        <taxon>Cantharellales</taxon>
        <taxon>Ceratobasidiaceae</taxon>
        <taxon>Rhizoctonia</taxon>
    </lineage>
</organism>
<feature type="domain" description="DUF6534" evidence="3">
    <location>
        <begin position="157"/>
        <end position="243"/>
    </location>
</feature>
<feature type="compositionally biased region" description="Basic and acidic residues" evidence="1">
    <location>
        <begin position="320"/>
        <end position="336"/>
    </location>
</feature>
<sequence length="343" mass="37885">MNSSRLSPEELEELAELTLSPNKSLSFGPFILGALFDALLCGIFLMQCGVYINSKNKDGRIIKALVAFVTTMNMWGTTLVWVWIWDLFVDNYGTYYSFFSTTYLMNSNRILAAVMLVLAIAACAGGIGSKVIFVYYSNVAYANKLKIPAYVCLSCTLAVDLLITGIILQYLMRKRTINKRTNHLMDQLTKVTFESQLPPTLVAIALFCVYTAKNDSFINVPLIMMQCKIYGISLLHTLNVRESLTGSNEGTGITPEGCAITSGALQQFDLERLTFANPGLTTVIDNLPGHARNSKSLAFQQLAPGQGHETKLWQPDADEEGSRSILTDDRMDDHGTRSKAVLT</sequence>
<dbReference type="PANTHER" id="PTHR40465">
    <property type="entry name" value="CHROMOSOME 1, WHOLE GENOME SHOTGUN SEQUENCE"/>
    <property type="match status" value="1"/>
</dbReference>
<dbReference type="Proteomes" id="UP000663853">
    <property type="component" value="Unassembled WGS sequence"/>
</dbReference>
<evidence type="ECO:0000313" key="5">
    <source>
        <dbReference type="Proteomes" id="UP000663853"/>
    </source>
</evidence>
<feature type="transmembrane region" description="Helical" evidence="2">
    <location>
        <begin position="147"/>
        <end position="172"/>
    </location>
</feature>
<evidence type="ECO:0000313" key="4">
    <source>
        <dbReference type="EMBL" id="CAE6464414.1"/>
    </source>
</evidence>
<comment type="caution">
    <text evidence="4">The sequence shown here is derived from an EMBL/GenBank/DDBJ whole genome shotgun (WGS) entry which is preliminary data.</text>
</comment>
<dbReference type="PANTHER" id="PTHR40465:SF1">
    <property type="entry name" value="DUF6534 DOMAIN-CONTAINING PROTEIN"/>
    <property type="match status" value="1"/>
</dbReference>
<name>A0A8H3BR30_9AGAM</name>
<evidence type="ECO:0000259" key="3">
    <source>
        <dbReference type="Pfam" id="PF20152"/>
    </source>
</evidence>
<keyword evidence="2" id="KW-0812">Transmembrane</keyword>
<protein>
    <recommendedName>
        <fullName evidence="3">DUF6534 domain-containing protein</fullName>
    </recommendedName>
</protein>
<feature type="transmembrane region" description="Helical" evidence="2">
    <location>
        <begin position="30"/>
        <end position="52"/>
    </location>
</feature>
<keyword evidence="2" id="KW-0472">Membrane</keyword>
<keyword evidence="2" id="KW-1133">Transmembrane helix</keyword>
<evidence type="ECO:0000256" key="1">
    <source>
        <dbReference type="SAM" id="MobiDB-lite"/>
    </source>
</evidence>
<feature type="region of interest" description="Disordered" evidence="1">
    <location>
        <begin position="308"/>
        <end position="343"/>
    </location>
</feature>
<gene>
    <name evidence="4" type="ORF">RDB_LOCUS65481</name>
</gene>
<evidence type="ECO:0000256" key="2">
    <source>
        <dbReference type="SAM" id="Phobius"/>
    </source>
</evidence>
<dbReference type="Pfam" id="PF20152">
    <property type="entry name" value="DUF6534"/>
    <property type="match status" value="1"/>
</dbReference>
<dbReference type="EMBL" id="CAJMXA010001564">
    <property type="protein sequence ID" value="CAE6464414.1"/>
    <property type="molecule type" value="Genomic_DNA"/>
</dbReference>
<dbReference type="InterPro" id="IPR045339">
    <property type="entry name" value="DUF6534"/>
</dbReference>
<feature type="transmembrane region" description="Helical" evidence="2">
    <location>
        <begin position="64"/>
        <end position="84"/>
    </location>
</feature>
<feature type="transmembrane region" description="Helical" evidence="2">
    <location>
        <begin position="110"/>
        <end position="135"/>
    </location>
</feature>
<proteinExistence type="predicted"/>
<accession>A0A8H3BR30</accession>